<proteinExistence type="predicted"/>
<evidence type="ECO:0000313" key="3">
    <source>
        <dbReference type="Proteomes" id="UP000029981"/>
    </source>
</evidence>
<protein>
    <submittedName>
        <fullName evidence="2">Uncharacterized protein</fullName>
    </submittedName>
</protein>
<feature type="region of interest" description="Disordered" evidence="1">
    <location>
        <begin position="1"/>
        <end position="61"/>
    </location>
</feature>
<dbReference type="AlphaFoldDB" id="A0A0A0KCY6"/>
<gene>
    <name evidence="2" type="ORF">Csa_6G124240</name>
</gene>
<evidence type="ECO:0000256" key="1">
    <source>
        <dbReference type="SAM" id="MobiDB-lite"/>
    </source>
</evidence>
<name>A0A0A0KCY6_CUCSA</name>
<dbReference type="Gramene" id="KGN46709">
    <property type="protein sequence ID" value="KGN46709"/>
    <property type="gene ID" value="Csa_6G124240"/>
</dbReference>
<reference evidence="2 3" key="4">
    <citation type="journal article" date="2011" name="BMC Genomics">
        <title>RNA-Seq improves annotation of protein-coding genes in the cucumber genome.</title>
        <authorList>
            <person name="Li Z."/>
            <person name="Zhang Z."/>
            <person name="Yan P."/>
            <person name="Huang S."/>
            <person name="Fei Z."/>
            <person name="Lin K."/>
        </authorList>
    </citation>
    <scope>NUCLEOTIDE SEQUENCE [LARGE SCALE GENOMIC DNA]</scope>
    <source>
        <strain evidence="3">cv. 9930</strain>
    </source>
</reference>
<evidence type="ECO:0000313" key="2">
    <source>
        <dbReference type="EMBL" id="KGN46709.1"/>
    </source>
</evidence>
<reference evidence="2 3" key="3">
    <citation type="journal article" date="2010" name="BMC Genomics">
        <title>Transcriptome sequencing and comparative analysis of cucumber flowers with different sex types.</title>
        <authorList>
            <person name="Guo S."/>
            <person name="Zheng Y."/>
            <person name="Joung J.G."/>
            <person name="Liu S."/>
            <person name="Zhang Z."/>
            <person name="Crasta O.R."/>
            <person name="Sobral B.W."/>
            <person name="Xu Y."/>
            <person name="Huang S."/>
            <person name="Fei Z."/>
        </authorList>
    </citation>
    <scope>NUCLEOTIDE SEQUENCE [LARGE SCALE GENOMIC DNA]</scope>
    <source>
        <strain evidence="3">cv. 9930</strain>
    </source>
</reference>
<keyword evidence="3" id="KW-1185">Reference proteome</keyword>
<accession>A0A0A0KCY6</accession>
<dbReference type="Proteomes" id="UP000029981">
    <property type="component" value="Chromosome 6"/>
</dbReference>
<reference evidence="2 3" key="1">
    <citation type="journal article" date="2009" name="Nat. Genet.">
        <title>The genome of the cucumber, Cucumis sativus L.</title>
        <authorList>
            <person name="Huang S."/>
            <person name="Li R."/>
            <person name="Zhang Z."/>
            <person name="Li L."/>
            <person name="Gu X."/>
            <person name="Fan W."/>
            <person name="Lucas W.J."/>
            <person name="Wang X."/>
            <person name="Xie B."/>
            <person name="Ni P."/>
            <person name="Ren Y."/>
            <person name="Zhu H."/>
            <person name="Li J."/>
            <person name="Lin K."/>
            <person name="Jin W."/>
            <person name="Fei Z."/>
            <person name="Li G."/>
            <person name="Staub J."/>
            <person name="Kilian A."/>
            <person name="van der Vossen E.A."/>
            <person name="Wu Y."/>
            <person name="Guo J."/>
            <person name="He J."/>
            <person name="Jia Z."/>
            <person name="Ren Y."/>
            <person name="Tian G."/>
            <person name="Lu Y."/>
            <person name="Ruan J."/>
            <person name="Qian W."/>
            <person name="Wang M."/>
            <person name="Huang Q."/>
            <person name="Li B."/>
            <person name="Xuan Z."/>
            <person name="Cao J."/>
            <person name="Asan"/>
            <person name="Wu Z."/>
            <person name="Zhang J."/>
            <person name="Cai Q."/>
            <person name="Bai Y."/>
            <person name="Zhao B."/>
            <person name="Han Y."/>
            <person name="Li Y."/>
            <person name="Li X."/>
            <person name="Wang S."/>
            <person name="Shi Q."/>
            <person name="Liu S."/>
            <person name="Cho W.K."/>
            <person name="Kim J.Y."/>
            <person name="Xu Y."/>
            <person name="Heller-Uszynska K."/>
            <person name="Miao H."/>
            <person name="Cheng Z."/>
            <person name="Zhang S."/>
            <person name="Wu J."/>
            <person name="Yang Y."/>
            <person name="Kang H."/>
            <person name="Li M."/>
            <person name="Liang H."/>
            <person name="Ren X."/>
            <person name="Shi Z."/>
            <person name="Wen M."/>
            <person name="Jian M."/>
            <person name="Yang H."/>
            <person name="Zhang G."/>
            <person name="Yang Z."/>
            <person name="Chen R."/>
            <person name="Liu S."/>
            <person name="Li J."/>
            <person name="Ma L."/>
            <person name="Liu H."/>
            <person name="Zhou Y."/>
            <person name="Zhao J."/>
            <person name="Fang X."/>
            <person name="Li G."/>
            <person name="Fang L."/>
            <person name="Li Y."/>
            <person name="Liu D."/>
            <person name="Zheng H."/>
            <person name="Zhang Y."/>
            <person name="Qin N."/>
            <person name="Li Z."/>
            <person name="Yang G."/>
            <person name="Yang S."/>
            <person name="Bolund L."/>
            <person name="Kristiansen K."/>
            <person name="Zheng H."/>
            <person name="Li S."/>
            <person name="Zhang X."/>
            <person name="Yang H."/>
            <person name="Wang J."/>
            <person name="Sun R."/>
            <person name="Zhang B."/>
            <person name="Jiang S."/>
            <person name="Wang J."/>
            <person name="Du Y."/>
            <person name="Li S."/>
        </authorList>
    </citation>
    <scope>NUCLEOTIDE SEQUENCE [LARGE SCALE GENOMIC DNA]</scope>
    <source>
        <strain evidence="3">cv. 9930</strain>
    </source>
</reference>
<organism evidence="2 3">
    <name type="scientific">Cucumis sativus</name>
    <name type="common">Cucumber</name>
    <dbReference type="NCBI Taxonomy" id="3659"/>
    <lineage>
        <taxon>Eukaryota</taxon>
        <taxon>Viridiplantae</taxon>
        <taxon>Streptophyta</taxon>
        <taxon>Embryophyta</taxon>
        <taxon>Tracheophyta</taxon>
        <taxon>Spermatophyta</taxon>
        <taxon>Magnoliopsida</taxon>
        <taxon>eudicotyledons</taxon>
        <taxon>Gunneridae</taxon>
        <taxon>Pentapetalae</taxon>
        <taxon>rosids</taxon>
        <taxon>fabids</taxon>
        <taxon>Cucurbitales</taxon>
        <taxon>Cucurbitaceae</taxon>
        <taxon>Benincaseae</taxon>
        <taxon>Cucumis</taxon>
    </lineage>
</organism>
<sequence>MKNEHQDTSGVMNRARRKDSSLAIDDECCRDQERKKKTRRTPNFSFSLREKNGENGKSLLV</sequence>
<dbReference type="EMBL" id="CM002927">
    <property type="protein sequence ID" value="KGN46709.1"/>
    <property type="molecule type" value="Genomic_DNA"/>
</dbReference>
<reference evidence="2 3" key="2">
    <citation type="journal article" date="2009" name="PLoS ONE">
        <title>An integrated genetic and cytogenetic map of the cucumber genome.</title>
        <authorList>
            <person name="Ren Y."/>
            <person name="Zhang Z."/>
            <person name="Liu J."/>
            <person name="Staub J.E."/>
            <person name="Han Y."/>
            <person name="Cheng Z."/>
            <person name="Li X."/>
            <person name="Lu J."/>
            <person name="Miao H."/>
            <person name="Kang H."/>
            <person name="Xie B."/>
            <person name="Gu X."/>
            <person name="Wang X."/>
            <person name="Du Y."/>
            <person name="Jin W."/>
            <person name="Huang S."/>
        </authorList>
    </citation>
    <scope>NUCLEOTIDE SEQUENCE [LARGE SCALE GENOMIC DNA]</scope>
    <source>
        <strain evidence="3">cv. 9930</strain>
    </source>
</reference>